<dbReference type="InterPro" id="IPR040701">
    <property type="entry name" value="Bact_RF_family2"/>
</dbReference>
<reference evidence="2" key="1">
    <citation type="submission" date="2021-11" db="EMBL/GenBank/DDBJ databases">
        <title>Streptomyces corallinus and Kineosporia corallina sp. nov., two new coral-derived marine actinobacteria.</title>
        <authorList>
            <person name="Buangrab K."/>
            <person name="Sutthacheep M."/>
            <person name="Yeemin T."/>
            <person name="Harunari E."/>
            <person name="Igarashi Y."/>
            <person name="Sripreechasak P."/>
            <person name="Kanchanasin P."/>
            <person name="Tanasupawat S."/>
            <person name="Phongsopitanun W."/>
        </authorList>
    </citation>
    <scope>NUCLEOTIDE SEQUENCE</scope>
    <source>
        <strain evidence="2">JCM 31032</strain>
    </source>
</reference>
<evidence type="ECO:0000313" key="2">
    <source>
        <dbReference type="EMBL" id="MCD5312496.1"/>
    </source>
</evidence>
<dbReference type="RefSeq" id="WP_231442774.1">
    <property type="nucleotide sequence ID" value="NZ_JAJOMB010000008.1"/>
</dbReference>
<dbReference type="EMBL" id="JAJOMB010000008">
    <property type="protein sequence ID" value="MCD5312496.1"/>
    <property type="molecule type" value="Genomic_DNA"/>
</dbReference>
<evidence type="ECO:0000256" key="1">
    <source>
        <dbReference type="SAM" id="MobiDB-lite"/>
    </source>
</evidence>
<dbReference type="Gene3D" id="3.30.420.60">
    <property type="entry name" value="eRF1 domain 2"/>
    <property type="match status" value="1"/>
</dbReference>
<comment type="caution">
    <text evidence="2">The sequence shown here is derived from an EMBL/GenBank/DDBJ whole genome shotgun (WGS) entry which is preliminary data.</text>
</comment>
<dbReference type="Proteomes" id="UP001138997">
    <property type="component" value="Unassembled WGS sequence"/>
</dbReference>
<protein>
    <recommendedName>
        <fullName evidence="4">Peptide chain release factor 1</fullName>
    </recommendedName>
</protein>
<keyword evidence="3" id="KW-1185">Reference proteome</keyword>
<evidence type="ECO:0000313" key="3">
    <source>
        <dbReference type="Proteomes" id="UP001138997"/>
    </source>
</evidence>
<feature type="compositionally biased region" description="Gly residues" evidence="1">
    <location>
        <begin position="380"/>
        <end position="391"/>
    </location>
</feature>
<feature type="region of interest" description="Disordered" evidence="1">
    <location>
        <begin position="370"/>
        <end position="391"/>
    </location>
</feature>
<proteinExistence type="predicted"/>
<sequence length="391" mass="41311">MKLNHWHGLLGHSGPYATVALDTSRPDEAGAAGAAIRWENARRNLTGQGAPESVADAIASAVTEAEPGPPGRLLVATAEDGLVLDVPLPRAPEQTVISWGVAPALMPAVRARRGTTSYLLVKIDRAGADLELHGEPGDPVERIEVEGGHDELRKSPGDSYSQHRFQNRAEDSWERNAAAVAETVGRLHRRHRPDLVLVGGDDKAVSHFLGHLGTEAATVTRRLGTGGRADGISGEAVNEAVAAAVSEHQAAQENDLAERFRLGEGRQDTAVSGLGDVVEVIRRGQADEILLHDNPSSTYHLWVGDEPLQIAEAADEVRAMGAAEPVRVRADTALAWAALASDTGITLLEADTPRLNDGIGAVLRWSDASTPREAIPSMPGHGGPRGGESVR</sequence>
<evidence type="ECO:0008006" key="4">
    <source>
        <dbReference type="Google" id="ProtNLM"/>
    </source>
</evidence>
<dbReference type="AlphaFoldDB" id="A0A9X1NEW4"/>
<name>A0A9X1NEW4_9ACTN</name>
<dbReference type="Pfam" id="PF18844">
    <property type="entry name" value="baeRF_family2"/>
    <property type="match status" value="1"/>
</dbReference>
<organism evidence="2 3">
    <name type="scientific">Kineosporia babensis</name>
    <dbReference type="NCBI Taxonomy" id="499548"/>
    <lineage>
        <taxon>Bacteria</taxon>
        <taxon>Bacillati</taxon>
        <taxon>Actinomycetota</taxon>
        <taxon>Actinomycetes</taxon>
        <taxon>Kineosporiales</taxon>
        <taxon>Kineosporiaceae</taxon>
        <taxon>Kineosporia</taxon>
    </lineage>
</organism>
<accession>A0A9X1NEW4</accession>
<gene>
    <name evidence="2" type="ORF">LR394_16430</name>
</gene>
<dbReference type="InterPro" id="IPR042226">
    <property type="entry name" value="eFR1_2_sf"/>
</dbReference>
<feature type="region of interest" description="Disordered" evidence="1">
    <location>
        <begin position="150"/>
        <end position="169"/>
    </location>
</feature>